<comment type="caution">
    <text evidence="1">The sequence shown here is derived from an EMBL/GenBank/DDBJ whole genome shotgun (WGS) entry which is preliminary data.</text>
</comment>
<sequence>MRTTKNGVDIGFLKGVHMVDTYNQLTGTGKVMRVLPIKTVELKVITHYLTQAIDINRAIR</sequence>
<evidence type="ECO:0000313" key="2">
    <source>
        <dbReference type="Proteomes" id="UP001570417"/>
    </source>
</evidence>
<reference evidence="1 2" key="1">
    <citation type="journal article" date="2024" name="ISME J.">
        <title>Tailless and filamentous prophages are predominant in marine Vibrio.</title>
        <authorList>
            <person name="Steensen K."/>
            <person name="Seneca J."/>
            <person name="Bartlau N."/>
            <person name="Yu X.A."/>
            <person name="Hussain F.A."/>
            <person name="Polz M.F."/>
        </authorList>
    </citation>
    <scope>NUCLEOTIDE SEQUENCE [LARGE SCALE GENOMIC DNA]</scope>
    <source>
        <strain evidence="1 2">10N.222.51.A1</strain>
    </source>
</reference>
<accession>A0ABV4NBE2</accession>
<dbReference type="EMBL" id="JBFRUW010000037">
    <property type="protein sequence ID" value="MFA0568739.1"/>
    <property type="molecule type" value="Genomic_DNA"/>
</dbReference>
<dbReference type="Proteomes" id="UP001570417">
    <property type="component" value="Unassembled WGS sequence"/>
</dbReference>
<protein>
    <submittedName>
        <fullName evidence="1">Uncharacterized protein</fullName>
    </submittedName>
</protein>
<keyword evidence="2" id="KW-1185">Reference proteome</keyword>
<proteinExistence type="predicted"/>
<name>A0ABV4NBE2_9VIBR</name>
<dbReference type="RefSeq" id="WP_372266095.1">
    <property type="nucleotide sequence ID" value="NZ_JBFRUW010000037.1"/>
</dbReference>
<organism evidence="1 2">
    <name type="scientific">Vibrio gallaecicus</name>
    <dbReference type="NCBI Taxonomy" id="552386"/>
    <lineage>
        <taxon>Bacteria</taxon>
        <taxon>Pseudomonadati</taxon>
        <taxon>Pseudomonadota</taxon>
        <taxon>Gammaproteobacteria</taxon>
        <taxon>Vibrionales</taxon>
        <taxon>Vibrionaceae</taxon>
        <taxon>Vibrio</taxon>
    </lineage>
</organism>
<evidence type="ECO:0000313" key="1">
    <source>
        <dbReference type="EMBL" id="MFA0568739.1"/>
    </source>
</evidence>
<gene>
    <name evidence="1" type="ORF">AB4566_10665</name>
</gene>